<dbReference type="KEGG" id="cyp:PCC8801_1713"/>
<evidence type="ECO:0000259" key="2">
    <source>
        <dbReference type="PROSITE" id="PS50887"/>
    </source>
</evidence>
<evidence type="ECO:0000256" key="1">
    <source>
        <dbReference type="SAM" id="Coils"/>
    </source>
</evidence>
<dbReference type="SUPFAM" id="SSF55073">
    <property type="entry name" value="Nucleotide cyclase"/>
    <property type="match status" value="1"/>
</dbReference>
<reference evidence="4" key="1">
    <citation type="journal article" date="2011" name="MBio">
        <title>Novel metabolic attributes of the genus Cyanothece, comprising a group of unicellular nitrogen-fixing Cyanobacteria.</title>
        <authorList>
            <person name="Bandyopadhyay A."/>
            <person name="Elvitigala T."/>
            <person name="Welsh E."/>
            <person name="Stockel J."/>
            <person name="Liberton M."/>
            <person name="Min H."/>
            <person name="Sherman L.A."/>
            <person name="Pakrasi H.B."/>
        </authorList>
    </citation>
    <scope>NUCLEOTIDE SEQUENCE [LARGE SCALE GENOMIC DNA]</scope>
    <source>
        <strain evidence="4">PCC 8801</strain>
    </source>
</reference>
<keyword evidence="1" id="KW-0175">Coiled coil</keyword>
<accession>B7JW72</accession>
<dbReference type="InterPro" id="IPR029016">
    <property type="entry name" value="GAF-like_dom_sf"/>
</dbReference>
<dbReference type="OrthoDB" id="433883at2"/>
<dbReference type="SMART" id="SM00267">
    <property type="entry name" value="GGDEF"/>
    <property type="match status" value="1"/>
</dbReference>
<dbReference type="Proteomes" id="UP000008204">
    <property type="component" value="Chromosome"/>
</dbReference>
<feature type="domain" description="GGDEF" evidence="2">
    <location>
        <begin position="320"/>
        <end position="457"/>
    </location>
</feature>
<dbReference type="PANTHER" id="PTHR45138:SF9">
    <property type="entry name" value="DIGUANYLATE CYCLASE DGCM-RELATED"/>
    <property type="match status" value="1"/>
</dbReference>
<dbReference type="InterPro" id="IPR003018">
    <property type="entry name" value="GAF"/>
</dbReference>
<keyword evidence="4" id="KW-1185">Reference proteome</keyword>
<dbReference type="eggNOG" id="COG2203">
    <property type="taxonomic scope" value="Bacteria"/>
</dbReference>
<dbReference type="PANTHER" id="PTHR45138">
    <property type="entry name" value="REGULATORY COMPONENTS OF SENSORY TRANSDUCTION SYSTEM"/>
    <property type="match status" value="1"/>
</dbReference>
<dbReference type="STRING" id="41431.PCC8801_1713"/>
<dbReference type="Gene3D" id="3.30.450.40">
    <property type="match status" value="1"/>
</dbReference>
<dbReference type="Pfam" id="PF13185">
    <property type="entry name" value="GAF_2"/>
    <property type="match status" value="1"/>
</dbReference>
<dbReference type="InterPro" id="IPR000160">
    <property type="entry name" value="GGDEF_dom"/>
</dbReference>
<dbReference type="InterPro" id="IPR050469">
    <property type="entry name" value="Diguanylate_Cyclase"/>
</dbReference>
<dbReference type="SMART" id="SM00065">
    <property type="entry name" value="GAF"/>
    <property type="match status" value="1"/>
</dbReference>
<dbReference type="GO" id="GO:0043709">
    <property type="term" value="P:cell adhesion involved in single-species biofilm formation"/>
    <property type="evidence" value="ECO:0007669"/>
    <property type="project" value="TreeGrafter"/>
</dbReference>
<organism evidence="3 4">
    <name type="scientific">Rippkaea orientalis (strain PCC 8801 / RF-1)</name>
    <name type="common">Cyanothece sp. (strain PCC 8801)</name>
    <dbReference type="NCBI Taxonomy" id="41431"/>
    <lineage>
        <taxon>Bacteria</taxon>
        <taxon>Bacillati</taxon>
        <taxon>Cyanobacteriota</taxon>
        <taxon>Cyanophyceae</taxon>
        <taxon>Oscillatoriophycideae</taxon>
        <taxon>Chroococcales</taxon>
        <taxon>Aphanothecaceae</taxon>
        <taxon>Rippkaea</taxon>
        <taxon>Rippkaea orientalis</taxon>
    </lineage>
</organism>
<dbReference type="RefSeq" id="WP_012595034.1">
    <property type="nucleotide sequence ID" value="NC_011726.1"/>
</dbReference>
<dbReference type="GO" id="GO:1902201">
    <property type="term" value="P:negative regulation of bacterial-type flagellum-dependent cell motility"/>
    <property type="evidence" value="ECO:0007669"/>
    <property type="project" value="TreeGrafter"/>
</dbReference>
<name>B7JW72_RIPO1</name>
<dbReference type="GO" id="GO:0005886">
    <property type="term" value="C:plasma membrane"/>
    <property type="evidence" value="ECO:0007669"/>
    <property type="project" value="TreeGrafter"/>
</dbReference>
<evidence type="ECO:0000313" key="4">
    <source>
        <dbReference type="Proteomes" id="UP000008204"/>
    </source>
</evidence>
<dbReference type="EMBL" id="CP001287">
    <property type="protein sequence ID" value="ACK65761.1"/>
    <property type="molecule type" value="Genomic_DNA"/>
</dbReference>
<sequence length="462" mass="53020">MIRVNFSKLLAKQPIKSLIEGLVQELATSICITDAQNKILWGEFNQHSPYQYPITVNETVIGYIYGETKVQIIAQILNYLVQQEFQKKNLAIETLDKYEEINFLYDISSKMSTSLTLEEIIDVVIEETKNLLDFSQISFMLLNQKKGELEIFSKQQGKVIKTQGTIRSIEGYVLQSGKEEIINDVNEDPRYIYEGTMIRSLICVPLKVCNETIGVIKVSHTQPSNYTTKDLKLFTALTSQAAAAIQTAQYYNKLKDYSETLEQKVAERTQELEQANQELQKANDKLEYLAIIDGLTQVHNRRYFNQYLVQEWRRLMRERQSLSLILCDVDYFKLFNDHYLHQAGDDCLQKIAQVMQDVVKRPADLVARFGGEEFAIILSNTNELGAARVAQKIRLEVEKLKIPHALSQCSEYVTLSLGIATTIPTPDISSERLILAADKALYQAKNMGRNRYCLYAFRPKQF</sequence>
<dbReference type="InterPro" id="IPR029787">
    <property type="entry name" value="Nucleotide_cyclase"/>
</dbReference>
<dbReference type="CDD" id="cd01949">
    <property type="entry name" value="GGDEF"/>
    <property type="match status" value="1"/>
</dbReference>
<dbReference type="PROSITE" id="PS50887">
    <property type="entry name" value="GGDEF"/>
    <property type="match status" value="1"/>
</dbReference>
<feature type="coiled-coil region" evidence="1">
    <location>
        <begin position="258"/>
        <end position="292"/>
    </location>
</feature>
<dbReference type="InterPro" id="IPR043128">
    <property type="entry name" value="Rev_trsase/Diguanyl_cyclase"/>
</dbReference>
<dbReference type="NCBIfam" id="TIGR00254">
    <property type="entry name" value="GGDEF"/>
    <property type="match status" value="1"/>
</dbReference>
<evidence type="ECO:0000313" key="3">
    <source>
        <dbReference type="EMBL" id="ACK65761.1"/>
    </source>
</evidence>
<dbReference type="GO" id="GO:0052621">
    <property type="term" value="F:diguanylate cyclase activity"/>
    <property type="evidence" value="ECO:0007669"/>
    <property type="project" value="TreeGrafter"/>
</dbReference>
<protein>
    <submittedName>
        <fullName evidence="3">Diguanylate cyclase</fullName>
    </submittedName>
</protein>
<dbReference type="Gene3D" id="3.30.70.270">
    <property type="match status" value="1"/>
</dbReference>
<gene>
    <name evidence="3" type="ordered locus">PCC8801_1713</name>
</gene>
<dbReference type="SUPFAM" id="SSF55781">
    <property type="entry name" value="GAF domain-like"/>
    <property type="match status" value="1"/>
</dbReference>
<dbReference type="eggNOG" id="COG3706">
    <property type="taxonomic scope" value="Bacteria"/>
</dbReference>
<dbReference type="AlphaFoldDB" id="B7JW72"/>
<dbReference type="HOGENOM" id="CLU_000445_11_24_3"/>
<dbReference type="Pfam" id="PF00990">
    <property type="entry name" value="GGDEF"/>
    <property type="match status" value="1"/>
</dbReference>
<proteinExistence type="predicted"/>
<dbReference type="FunFam" id="3.30.70.270:FF:000001">
    <property type="entry name" value="Diguanylate cyclase domain protein"/>
    <property type="match status" value="1"/>
</dbReference>